<dbReference type="Proteomes" id="UP000547931">
    <property type="component" value="Unassembled WGS sequence"/>
</dbReference>
<organism evidence="1 2">
    <name type="scientific">Photorhabdus stackebrandtii</name>
    <dbReference type="NCBI Taxonomy" id="1123042"/>
    <lineage>
        <taxon>Bacteria</taxon>
        <taxon>Pseudomonadati</taxon>
        <taxon>Pseudomonadota</taxon>
        <taxon>Gammaproteobacteria</taxon>
        <taxon>Enterobacterales</taxon>
        <taxon>Morganellaceae</taxon>
        <taxon>Photorhabdus</taxon>
    </lineage>
</organism>
<accession>A0A7X5QNF6</accession>
<reference evidence="1 2" key="1">
    <citation type="submission" date="2018-02" db="EMBL/GenBank/DDBJ databases">
        <authorList>
            <person name="Machado R.A."/>
        </authorList>
    </citation>
    <scope>NUCLEOTIDE SEQUENCE [LARGE SCALE GENOMIC DNA]</scope>
    <source>
        <strain evidence="1 2">DSM 23271</strain>
    </source>
</reference>
<sequence>MFKKFSYFCKCCKRMKYFNECLKRSSSVTRNDTNKVSSLARIPYLCTDKDDDLFAISISQNDLFEEGATMVVNKQGKGNGFFSY</sequence>
<dbReference type="EMBL" id="PUJV01000017">
    <property type="protein sequence ID" value="NHB97568.1"/>
    <property type="molecule type" value="Genomic_DNA"/>
</dbReference>
<name>A0A7X5QNF6_9GAMM</name>
<comment type="caution">
    <text evidence="1">The sequence shown here is derived from an EMBL/GenBank/DDBJ whole genome shotgun (WGS) entry which is preliminary data.</text>
</comment>
<evidence type="ECO:0000313" key="2">
    <source>
        <dbReference type="Proteomes" id="UP000547931"/>
    </source>
</evidence>
<keyword evidence="2" id="KW-1185">Reference proteome</keyword>
<gene>
    <name evidence="1" type="ORF">C5470_14715</name>
</gene>
<proteinExistence type="predicted"/>
<evidence type="ECO:0000313" key="1">
    <source>
        <dbReference type="EMBL" id="NHB97568.1"/>
    </source>
</evidence>
<protein>
    <submittedName>
        <fullName evidence="1">Uncharacterized protein</fullName>
    </submittedName>
</protein>
<dbReference type="AlphaFoldDB" id="A0A7X5QNF6"/>